<protein>
    <submittedName>
        <fullName evidence="1">Uncharacterized protein</fullName>
    </submittedName>
</protein>
<name>A0A433D060_9FUNG</name>
<reference evidence="1 2" key="1">
    <citation type="journal article" date="2018" name="New Phytol.">
        <title>Phylogenomics of Endogonaceae and evolution of mycorrhizas within Mucoromycota.</title>
        <authorList>
            <person name="Chang Y."/>
            <person name="Desiro A."/>
            <person name="Na H."/>
            <person name="Sandor L."/>
            <person name="Lipzen A."/>
            <person name="Clum A."/>
            <person name="Barry K."/>
            <person name="Grigoriev I.V."/>
            <person name="Martin F.M."/>
            <person name="Stajich J.E."/>
            <person name="Smith M.E."/>
            <person name="Bonito G."/>
            <person name="Spatafora J.W."/>
        </authorList>
    </citation>
    <scope>NUCLEOTIDE SEQUENCE [LARGE SCALE GENOMIC DNA]</scope>
    <source>
        <strain evidence="1 2">GMNB39</strain>
    </source>
</reference>
<feature type="non-terminal residue" evidence="1">
    <location>
        <position position="89"/>
    </location>
</feature>
<accession>A0A433D060</accession>
<evidence type="ECO:0000313" key="2">
    <source>
        <dbReference type="Proteomes" id="UP000268093"/>
    </source>
</evidence>
<dbReference type="Proteomes" id="UP000268093">
    <property type="component" value="Unassembled WGS sequence"/>
</dbReference>
<keyword evidence="2" id="KW-1185">Reference proteome</keyword>
<comment type="caution">
    <text evidence="1">The sequence shown here is derived from an EMBL/GenBank/DDBJ whole genome shotgun (WGS) entry which is preliminary data.</text>
</comment>
<organism evidence="1 2">
    <name type="scientific">Jimgerdemannia flammicorona</name>
    <dbReference type="NCBI Taxonomy" id="994334"/>
    <lineage>
        <taxon>Eukaryota</taxon>
        <taxon>Fungi</taxon>
        <taxon>Fungi incertae sedis</taxon>
        <taxon>Mucoromycota</taxon>
        <taxon>Mucoromycotina</taxon>
        <taxon>Endogonomycetes</taxon>
        <taxon>Endogonales</taxon>
        <taxon>Endogonaceae</taxon>
        <taxon>Jimgerdemannia</taxon>
    </lineage>
</organism>
<gene>
    <name evidence="1" type="ORF">BC936DRAFT_149754</name>
</gene>
<dbReference type="AlphaFoldDB" id="A0A433D060"/>
<sequence length="89" mass="10487">MSRQPQYSTSHPKESDNTELLQWAIDLEAMNWNWPEGYVKEYFQQNSNKLQTIADNLPTSNIKIEHHFFYHSPALLSDISLLKVKLRPI</sequence>
<proteinExistence type="predicted"/>
<dbReference type="EMBL" id="RBNI01009322">
    <property type="protein sequence ID" value="RUP44224.1"/>
    <property type="molecule type" value="Genomic_DNA"/>
</dbReference>
<evidence type="ECO:0000313" key="1">
    <source>
        <dbReference type="EMBL" id="RUP44224.1"/>
    </source>
</evidence>